<dbReference type="PANTHER" id="PTHR43130">
    <property type="entry name" value="ARAC-FAMILY TRANSCRIPTIONAL REGULATOR"/>
    <property type="match status" value="1"/>
</dbReference>
<keyword evidence="5" id="KW-1185">Reference proteome</keyword>
<gene>
    <name evidence="4" type="ORF">QYF68_33860</name>
</gene>
<dbReference type="Gene3D" id="1.10.10.60">
    <property type="entry name" value="Homeodomain-like"/>
    <property type="match status" value="1"/>
</dbReference>
<dbReference type="SUPFAM" id="SSF52317">
    <property type="entry name" value="Class I glutamine amidotransferase-like"/>
    <property type="match status" value="1"/>
</dbReference>
<organism evidence="4 5">
    <name type="scientific">Mycolicibacterium austroafricanum</name>
    <name type="common">Mycobacterium austroafricanum</name>
    <dbReference type="NCBI Taxonomy" id="39687"/>
    <lineage>
        <taxon>Bacteria</taxon>
        <taxon>Bacillati</taxon>
        <taxon>Actinomycetota</taxon>
        <taxon>Actinomycetes</taxon>
        <taxon>Mycobacteriales</taxon>
        <taxon>Mycobacteriaceae</taxon>
        <taxon>Mycolicibacterium</taxon>
    </lineage>
</organism>
<dbReference type="PROSITE" id="PS01124">
    <property type="entry name" value="HTH_ARAC_FAMILY_2"/>
    <property type="match status" value="1"/>
</dbReference>
<evidence type="ECO:0000256" key="1">
    <source>
        <dbReference type="ARBA" id="ARBA00023015"/>
    </source>
</evidence>
<dbReference type="InterPro" id="IPR018060">
    <property type="entry name" value="HTH_AraC"/>
</dbReference>
<dbReference type="InterPro" id="IPR002818">
    <property type="entry name" value="DJ-1/PfpI"/>
</dbReference>
<dbReference type="SMART" id="SM00342">
    <property type="entry name" value="HTH_ARAC"/>
    <property type="match status" value="1"/>
</dbReference>
<dbReference type="EMBL" id="JAUHTC010000101">
    <property type="protein sequence ID" value="MDN4522775.1"/>
    <property type="molecule type" value="Genomic_DNA"/>
</dbReference>
<reference evidence="4" key="1">
    <citation type="submission" date="2023-07" db="EMBL/GenBank/DDBJ databases">
        <title>Degradation of tert-butanol by M. austroafricanum TBA100.</title>
        <authorList>
            <person name="Helbich S."/>
            <person name="Vainshtein Y."/>
        </authorList>
    </citation>
    <scope>NUCLEOTIDE SEQUENCE</scope>
    <source>
        <strain evidence="4">TBA100</strain>
    </source>
</reference>
<dbReference type="InterPro" id="IPR052158">
    <property type="entry name" value="INH-QAR"/>
</dbReference>
<dbReference type="RefSeq" id="WP_011782944.1">
    <property type="nucleotide sequence ID" value="NZ_CP070380.1"/>
</dbReference>
<dbReference type="Pfam" id="PF12833">
    <property type="entry name" value="HTH_18"/>
    <property type="match status" value="1"/>
</dbReference>
<proteinExistence type="predicted"/>
<dbReference type="PANTHER" id="PTHR43130:SF3">
    <property type="entry name" value="HTH-TYPE TRANSCRIPTIONAL REGULATOR RV1931C"/>
    <property type="match status" value="1"/>
</dbReference>
<dbReference type="InterPro" id="IPR009057">
    <property type="entry name" value="Homeodomain-like_sf"/>
</dbReference>
<dbReference type="Gene3D" id="3.40.50.880">
    <property type="match status" value="1"/>
</dbReference>
<feature type="domain" description="HTH araC/xylS-type" evidence="3">
    <location>
        <begin position="222"/>
        <end position="297"/>
    </location>
</feature>
<evidence type="ECO:0000313" key="5">
    <source>
        <dbReference type="Proteomes" id="UP001172687"/>
    </source>
</evidence>
<protein>
    <submittedName>
        <fullName evidence="4">DJ-1/PfpI family protein</fullName>
    </submittedName>
</protein>
<dbReference type="Pfam" id="PF01965">
    <property type="entry name" value="DJ-1_PfpI"/>
    <property type="match status" value="1"/>
</dbReference>
<evidence type="ECO:0000259" key="3">
    <source>
        <dbReference type="PROSITE" id="PS01124"/>
    </source>
</evidence>
<name>A0ABT8HPU4_MYCAO</name>
<evidence type="ECO:0000313" key="4">
    <source>
        <dbReference type="EMBL" id="MDN4522775.1"/>
    </source>
</evidence>
<dbReference type="Proteomes" id="UP001172687">
    <property type="component" value="Unassembled WGS sequence"/>
</dbReference>
<keyword evidence="2" id="KW-0804">Transcription</keyword>
<accession>A0ABT8HPU4</accession>
<comment type="caution">
    <text evidence="4">The sequence shown here is derived from an EMBL/GenBank/DDBJ whole genome shotgun (WGS) entry which is preliminary data.</text>
</comment>
<dbReference type="CDD" id="cd03137">
    <property type="entry name" value="GATase1_AraC_1"/>
    <property type="match status" value="1"/>
</dbReference>
<keyword evidence="1" id="KW-0805">Transcription regulation</keyword>
<dbReference type="InterPro" id="IPR029062">
    <property type="entry name" value="Class_I_gatase-like"/>
</dbReference>
<dbReference type="SUPFAM" id="SSF46689">
    <property type="entry name" value="Homeodomain-like"/>
    <property type="match status" value="1"/>
</dbReference>
<sequence>MSIPTDGRSRHIAMVVFDGVRTLDLTGPLEVFDVAQALGCRYSIGLYSSSGATSVRCSSGLSIDAAPASVAASEVDTLLVPGGECLVAGGVPAHLRRAIRALAPGARRIASICAGSFALAAAGVLDGRRATTHWRHLDTFARRYPSTRVERESVYTRDGETWTSSGGTAGIDLALALVGDDFGAAVAQEISKEMVVLGRRMEGHPQISAAARTPRPKHPELERLMATVVVNPAGHYELETVAAQLGLSPRHLARLFKAQVGVTLREYVNEVRLENAVALVLAGESFHAAAQRSGLRSGARVRDHLIARRTPA</sequence>
<evidence type="ECO:0000256" key="2">
    <source>
        <dbReference type="ARBA" id="ARBA00023163"/>
    </source>
</evidence>